<feature type="domain" description="AMP-dependent synthetase/ligase" evidence="2">
    <location>
        <begin position="9"/>
        <end position="364"/>
    </location>
</feature>
<accession>A0ABS8P1S0</accession>
<dbReference type="GO" id="GO:0016874">
    <property type="term" value="F:ligase activity"/>
    <property type="evidence" value="ECO:0007669"/>
    <property type="project" value="UniProtKB-KW"/>
</dbReference>
<evidence type="ECO:0000313" key="5">
    <source>
        <dbReference type="Proteomes" id="UP001199469"/>
    </source>
</evidence>
<feature type="compositionally biased region" description="Basic and acidic residues" evidence="1">
    <location>
        <begin position="529"/>
        <end position="539"/>
    </location>
</feature>
<dbReference type="InterPro" id="IPR045851">
    <property type="entry name" value="AMP-bd_C_sf"/>
</dbReference>
<dbReference type="InterPro" id="IPR020845">
    <property type="entry name" value="AMP-binding_CS"/>
</dbReference>
<dbReference type="PANTHER" id="PTHR43201">
    <property type="entry name" value="ACYL-COA SYNTHETASE"/>
    <property type="match status" value="1"/>
</dbReference>
<dbReference type="InterPro" id="IPR000873">
    <property type="entry name" value="AMP-dep_synth/lig_dom"/>
</dbReference>
<feature type="domain" description="AMP-binding enzyme C-terminal" evidence="3">
    <location>
        <begin position="414"/>
        <end position="491"/>
    </location>
</feature>
<organism evidence="4 5">
    <name type="scientific">Actinomycetospora endophytica</name>
    <dbReference type="NCBI Taxonomy" id="2291215"/>
    <lineage>
        <taxon>Bacteria</taxon>
        <taxon>Bacillati</taxon>
        <taxon>Actinomycetota</taxon>
        <taxon>Actinomycetes</taxon>
        <taxon>Pseudonocardiales</taxon>
        <taxon>Pseudonocardiaceae</taxon>
        <taxon>Actinomycetospora</taxon>
    </lineage>
</organism>
<dbReference type="PROSITE" id="PS00455">
    <property type="entry name" value="AMP_BINDING"/>
    <property type="match status" value="1"/>
</dbReference>
<dbReference type="Pfam" id="PF00501">
    <property type="entry name" value="AMP-binding"/>
    <property type="match status" value="1"/>
</dbReference>
<dbReference type="RefSeq" id="WP_230729868.1">
    <property type="nucleotide sequence ID" value="NZ_JAJNDB010000001.1"/>
</dbReference>
<evidence type="ECO:0000259" key="2">
    <source>
        <dbReference type="Pfam" id="PF00501"/>
    </source>
</evidence>
<dbReference type="Gene3D" id="3.30.300.30">
    <property type="match status" value="1"/>
</dbReference>
<comment type="caution">
    <text evidence="4">The sequence shown here is derived from an EMBL/GenBank/DDBJ whole genome shotgun (WGS) entry which is preliminary data.</text>
</comment>
<keyword evidence="5" id="KW-1185">Reference proteome</keyword>
<sequence length="539" mass="56742">MDLATAWAWTVERYPRRRAVGGPEPMTWAEWDARTAGLAHALAELGVRRGDRVALVLTGGEPAASLHLAAQRLAAVAVPLSTRIGHEELVHCLADAAPAVIVSDEATAERVDAAAGDEHVRPHTHRLVDDLERAAADAPDTPPPTGAPKPDDISVMLYTSGTTGRPKGVPRTHAAEHAAAVAHLIQTGGRPGEVALGVMPLFHTMGVRTLIATVLAAGTWVPQARFDAAEAAELVVADGITSLYLVPTMFWSLLREDPTLARFRSVRRLAYAGAAMAPALAERLVQALAPESFVNHFGSTEIYTFSIGPDVAAKPGCAGRAGVFGRLRLVEPAPDASPEAIVGPGEQGQVAVSMASPEAFAGYWRRPDATARTVRDGWYFPGDLAVTDDDGDLWVAGRIDDMINSGGENVYPDEIEAALVRCPELADVVVAGLPDERWGQAVTAFVVPAPGVEPGVAVAATDRWGRVELPSLQRPKRVVALTAVPRSAVGKTLRRVLVAGEFSPLADSGAGPAPDVGEGHLRSNTSSEGHPRSEPGAHR</sequence>
<dbReference type="Pfam" id="PF13193">
    <property type="entry name" value="AMP-binding_C"/>
    <property type="match status" value="1"/>
</dbReference>
<proteinExistence type="predicted"/>
<gene>
    <name evidence="4" type="ORF">LQ327_02065</name>
</gene>
<dbReference type="Gene3D" id="3.40.50.12780">
    <property type="entry name" value="N-terminal domain of ligase-like"/>
    <property type="match status" value="1"/>
</dbReference>
<feature type="region of interest" description="Disordered" evidence="1">
    <location>
        <begin position="504"/>
        <end position="539"/>
    </location>
</feature>
<protein>
    <submittedName>
        <fullName evidence="4">Acyl--CoA ligase</fullName>
    </submittedName>
</protein>
<name>A0ABS8P1S0_9PSEU</name>
<evidence type="ECO:0000259" key="3">
    <source>
        <dbReference type="Pfam" id="PF13193"/>
    </source>
</evidence>
<dbReference type="InterPro" id="IPR042099">
    <property type="entry name" value="ANL_N_sf"/>
</dbReference>
<dbReference type="SUPFAM" id="SSF56801">
    <property type="entry name" value="Acetyl-CoA synthetase-like"/>
    <property type="match status" value="1"/>
</dbReference>
<dbReference type="InterPro" id="IPR025110">
    <property type="entry name" value="AMP-bd_C"/>
</dbReference>
<evidence type="ECO:0000313" key="4">
    <source>
        <dbReference type="EMBL" id="MCD2192179.1"/>
    </source>
</evidence>
<dbReference type="EMBL" id="JAJNDB010000001">
    <property type="protein sequence ID" value="MCD2192179.1"/>
    <property type="molecule type" value="Genomic_DNA"/>
</dbReference>
<dbReference type="Proteomes" id="UP001199469">
    <property type="component" value="Unassembled WGS sequence"/>
</dbReference>
<dbReference type="PANTHER" id="PTHR43201:SF32">
    <property type="entry name" value="2-SUCCINYLBENZOATE--COA LIGASE, CHLOROPLASTIC_PEROXISOMAL"/>
    <property type="match status" value="1"/>
</dbReference>
<keyword evidence="4" id="KW-0436">Ligase</keyword>
<evidence type="ECO:0000256" key="1">
    <source>
        <dbReference type="SAM" id="MobiDB-lite"/>
    </source>
</evidence>
<reference evidence="4 5" key="1">
    <citation type="submission" date="2021-11" db="EMBL/GenBank/DDBJ databases">
        <title>Draft genome sequence of Actinomycetospora sp. SF1 isolated from the rhizosphere soil.</title>
        <authorList>
            <person name="Duangmal K."/>
            <person name="Chantavorakit T."/>
        </authorList>
    </citation>
    <scope>NUCLEOTIDE SEQUENCE [LARGE SCALE GENOMIC DNA]</scope>
    <source>
        <strain evidence="4 5">TBRC 5722</strain>
    </source>
</reference>